<keyword evidence="2" id="KW-1185">Reference proteome</keyword>
<evidence type="ECO:0000313" key="2">
    <source>
        <dbReference type="Proteomes" id="UP001549145"/>
    </source>
</evidence>
<dbReference type="EMBL" id="JBEPMM010000004">
    <property type="protein sequence ID" value="MET3692372.1"/>
    <property type="molecule type" value="Genomic_DNA"/>
</dbReference>
<dbReference type="Proteomes" id="UP001549145">
    <property type="component" value="Unassembled WGS sequence"/>
</dbReference>
<sequence length="87" mass="9582">MMADAPDEDLFEIELDGIERTICPSIGDKLYDIAFDCTRGSCIVNITVTIDAEVVTTLEIVPMGMSELNRAFAALAEQTKAWRIALE</sequence>
<accession>A0ABV2L3G9</accession>
<comment type="caution">
    <text evidence="1">The sequence shown here is derived from an EMBL/GenBank/DDBJ whole genome shotgun (WGS) entry which is preliminary data.</text>
</comment>
<protein>
    <submittedName>
        <fullName evidence="1">Uncharacterized protein</fullName>
    </submittedName>
</protein>
<reference evidence="1 2" key="1">
    <citation type="submission" date="2024-06" db="EMBL/GenBank/DDBJ databases">
        <title>Genomic Encyclopedia of Type Strains, Phase IV (KMG-IV): sequencing the most valuable type-strain genomes for metagenomic binning, comparative biology and taxonomic classification.</title>
        <authorList>
            <person name="Goeker M."/>
        </authorList>
    </citation>
    <scope>NUCLEOTIDE SEQUENCE [LARGE SCALE GENOMIC DNA]</scope>
    <source>
        <strain evidence="1 2">DSM 21331</strain>
    </source>
</reference>
<organism evidence="1 2">
    <name type="scientific">Methylobacterium goesingense</name>
    <dbReference type="NCBI Taxonomy" id="243690"/>
    <lineage>
        <taxon>Bacteria</taxon>
        <taxon>Pseudomonadati</taxon>
        <taxon>Pseudomonadota</taxon>
        <taxon>Alphaproteobacteria</taxon>
        <taxon>Hyphomicrobiales</taxon>
        <taxon>Methylobacteriaceae</taxon>
        <taxon>Methylobacterium</taxon>
    </lineage>
</organism>
<name>A0ABV2L3G9_9HYPH</name>
<evidence type="ECO:0000313" key="1">
    <source>
        <dbReference type="EMBL" id="MET3692372.1"/>
    </source>
</evidence>
<proteinExistence type="predicted"/>
<dbReference type="RefSeq" id="WP_238278107.1">
    <property type="nucleotide sequence ID" value="NZ_BPQL01000029.1"/>
</dbReference>
<gene>
    <name evidence="1" type="ORF">ABID43_001908</name>
</gene>